<gene>
    <name evidence="1" type="ORF">An12g02150</name>
</gene>
<dbReference type="AlphaFoldDB" id="A0AAJ8BZV4"/>
<dbReference type="KEGG" id="ang:An12g02150"/>
<name>A0AAJ8BZV4_ASPNG</name>
<dbReference type="VEuPathDB" id="FungiDB:An12g02150"/>
<reference evidence="1" key="1">
    <citation type="submission" date="2025-02" db="EMBL/GenBank/DDBJ databases">
        <authorList>
            <consortium name="NCBI Genome Project"/>
        </authorList>
    </citation>
    <scope>NUCLEOTIDE SEQUENCE</scope>
</reference>
<sequence length="126" mass="14697">MPFCRSTTTTWCLGSADAYCQFFFFFFFFYLYTSSNISFFSPNIFIDPFDAYRFHCVFLLLSFLSSQRWQTGWIPLDASLSDYRAANKETWAPICLLPPAYRAELGLQVIRSGTFKKIDYKQGGPY</sequence>
<evidence type="ECO:0000313" key="1">
    <source>
        <dbReference type="RefSeq" id="XP_059605546.1"/>
    </source>
</evidence>
<proteinExistence type="predicted"/>
<organism evidence="1">
    <name type="scientific">Aspergillus niger</name>
    <dbReference type="NCBI Taxonomy" id="5061"/>
    <lineage>
        <taxon>Eukaryota</taxon>
        <taxon>Fungi</taxon>
        <taxon>Dikarya</taxon>
        <taxon>Ascomycota</taxon>
        <taxon>Pezizomycotina</taxon>
        <taxon>Eurotiomycetes</taxon>
        <taxon>Eurotiomycetidae</taxon>
        <taxon>Eurotiales</taxon>
        <taxon>Aspergillaceae</taxon>
        <taxon>Aspergillus</taxon>
        <taxon>Aspergillus subgen. Circumdati</taxon>
    </lineage>
</organism>
<reference evidence="1" key="2">
    <citation type="submission" date="2025-08" db="UniProtKB">
        <authorList>
            <consortium name="RefSeq"/>
        </authorList>
    </citation>
    <scope>IDENTIFICATION</scope>
</reference>
<dbReference type="RefSeq" id="XP_059605546.1">
    <property type="nucleotide sequence ID" value="XM_059750729.1"/>
</dbReference>
<dbReference type="GeneID" id="84592492"/>
<protein>
    <submittedName>
        <fullName evidence="1">Uncharacterized protein</fullName>
    </submittedName>
</protein>
<accession>A0AAJ8BZV4</accession>